<evidence type="ECO:0000256" key="2">
    <source>
        <dbReference type="ARBA" id="ARBA00022741"/>
    </source>
</evidence>
<dbReference type="EC" id="2.7.1.24" evidence="5 6"/>
<keyword evidence="4 5" id="KW-0173">Coenzyme A biosynthesis</keyword>
<comment type="similarity">
    <text evidence="1 5">Belongs to the CoaE family.</text>
</comment>
<dbReference type="EMBL" id="CAKLPX010000005">
    <property type="protein sequence ID" value="CAH0993177.1"/>
    <property type="molecule type" value="Genomic_DNA"/>
</dbReference>
<gene>
    <name evidence="5 7" type="primary">coaE</name>
    <name evidence="7" type="ORF">SIN8267_03318</name>
</gene>
<keyword evidence="2 5" id="KW-0547">Nucleotide-binding</keyword>
<dbReference type="PANTHER" id="PTHR10695:SF46">
    <property type="entry name" value="BIFUNCTIONAL COENZYME A SYNTHASE-RELATED"/>
    <property type="match status" value="1"/>
</dbReference>
<dbReference type="HAMAP" id="MF_00376">
    <property type="entry name" value="Dephospho_CoA_kinase"/>
    <property type="match status" value="1"/>
</dbReference>
<reference evidence="7" key="1">
    <citation type="submission" date="2021-12" db="EMBL/GenBank/DDBJ databases">
        <authorList>
            <person name="Rodrigo-Torres L."/>
            <person name="Arahal R. D."/>
            <person name="Lucena T."/>
        </authorList>
    </citation>
    <scope>NUCLEOTIDE SEQUENCE</scope>
    <source>
        <strain evidence="7">CECT 8267</strain>
    </source>
</reference>
<comment type="catalytic activity">
    <reaction evidence="5">
        <text>3'-dephospho-CoA + ATP = ADP + CoA + H(+)</text>
        <dbReference type="Rhea" id="RHEA:18245"/>
        <dbReference type="ChEBI" id="CHEBI:15378"/>
        <dbReference type="ChEBI" id="CHEBI:30616"/>
        <dbReference type="ChEBI" id="CHEBI:57287"/>
        <dbReference type="ChEBI" id="CHEBI:57328"/>
        <dbReference type="ChEBI" id="CHEBI:456216"/>
        <dbReference type="EC" id="2.7.1.24"/>
    </reaction>
</comment>
<keyword evidence="5" id="KW-0963">Cytoplasm</keyword>
<keyword evidence="3 5" id="KW-0067">ATP-binding</keyword>
<comment type="function">
    <text evidence="5">Catalyzes the phosphorylation of the 3'-hydroxyl group of dephosphocoenzyme A to form coenzyme A.</text>
</comment>
<dbReference type="PANTHER" id="PTHR10695">
    <property type="entry name" value="DEPHOSPHO-COA KINASE-RELATED"/>
    <property type="match status" value="1"/>
</dbReference>
<protein>
    <recommendedName>
        <fullName evidence="5 6">Dephospho-CoA kinase</fullName>
        <ecNumber evidence="5 6">2.7.1.24</ecNumber>
    </recommendedName>
    <alternativeName>
        <fullName evidence="5">Dephosphocoenzyme A kinase</fullName>
    </alternativeName>
</protein>
<dbReference type="Gene3D" id="3.40.50.300">
    <property type="entry name" value="P-loop containing nucleotide triphosphate hydrolases"/>
    <property type="match status" value="1"/>
</dbReference>
<evidence type="ECO:0000256" key="1">
    <source>
        <dbReference type="ARBA" id="ARBA00009018"/>
    </source>
</evidence>
<dbReference type="Proteomes" id="UP000838100">
    <property type="component" value="Unassembled WGS sequence"/>
</dbReference>
<proteinExistence type="inferred from homology"/>
<dbReference type="PROSITE" id="PS51219">
    <property type="entry name" value="DPCK"/>
    <property type="match status" value="1"/>
</dbReference>
<keyword evidence="8" id="KW-1185">Reference proteome</keyword>
<sequence length="199" mass="22176">MYIVGLAGGIGSGKTAVSDRFEKLNIDVIDADVASRTVVEPGKPALRDIAAKFGDDILLADGSLDRAKLRSEVFSNPASKQWLEQLIHPLIATEIFTQLEEAKSSYCLFVSPLLFESGQNEICNRVLLVDVPVETQISRTMSRDNNSREQVEAILSQQASRETRLEKSDDILLNDQGFEQLDREIARLHQLYLSLAKEQ</sequence>
<comment type="caution">
    <text evidence="7">The sequence shown here is derived from an EMBL/GenBank/DDBJ whole genome shotgun (WGS) entry which is preliminary data.</text>
</comment>
<dbReference type="InterPro" id="IPR001977">
    <property type="entry name" value="Depp_CoAkinase"/>
</dbReference>
<evidence type="ECO:0000256" key="3">
    <source>
        <dbReference type="ARBA" id="ARBA00022840"/>
    </source>
</evidence>
<keyword evidence="5 7" id="KW-0418">Kinase</keyword>
<comment type="subcellular location">
    <subcellularLocation>
        <location evidence="5">Cytoplasm</location>
    </subcellularLocation>
</comment>
<keyword evidence="5 7" id="KW-0808">Transferase</keyword>
<evidence type="ECO:0000256" key="4">
    <source>
        <dbReference type="ARBA" id="ARBA00022993"/>
    </source>
</evidence>
<dbReference type="CDD" id="cd02022">
    <property type="entry name" value="DPCK"/>
    <property type="match status" value="1"/>
</dbReference>
<feature type="binding site" evidence="5">
    <location>
        <begin position="11"/>
        <end position="16"/>
    </location>
    <ligand>
        <name>ATP</name>
        <dbReference type="ChEBI" id="CHEBI:30616"/>
    </ligand>
</feature>
<accession>A0ABN8EPH1</accession>
<organism evidence="7 8">
    <name type="scientific">Sinobacterium norvegicum</name>
    <dbReference type="NCBI Taxonomy" id="1641715"/>
    <lineage>
        <taxon>Bacteria</taxon>
        <taxon>Pseudomonadati</taxon>
        <taxon>Pseudomonadota</taxon>
        <taxon>Gammaproteobacteria</taxon>
        <taxon>Cellvibrionales</taxon>
        <taxon>Spongiibacteraceae</taxon>
        <taxon>Sinobacterium</taxon>
    </lineage>
</organism>
<dbReference type="GO" id="GO:0004140">
    <property type="term" value="F:dephospho-CoA kinase activity"/>
    <property type="evidence" value="ECO:0007669"/>
    <property type="project" value="UniProtKB-EC"/>
</dbReference>
<evidence type="ECO:0000256" key="6">
    <source>
        <dbReference type="NCBIfam" id="TIGR00152"/>
    </source>
</evidence>
<dbReference type="Pfam" id="PF01121">
    <property type="entry name" value="CoaE"/>
    <property type="match status" value="1"/>
</dbReference>
<evidence type="ECO:0000313" key="8">
    <source>
        <dbReference type="Proteomes" id="UP000838100"/>
    </source>
</evidence>
<name>A0ABN8EPH1_9GAMM</name>
<dbReference type="RefSeq" id="WP_237445859.1">
    <property type="nucleotide sequence ID" value="NZ_CAKLPX010000005.1"/>
</dbReference>
<evidence type="ECO:0000313" key="7">
    <source>
        <dbReference type="EMBL" id="CAH0993177.1"/>
    </source>
</evidence>
<evidence type="ECO:0000256" key="5">
    <source>
        <dbReference type="HAMAP-Rule" id="MF_00376"/>
    </source>
</evidence>
<comment type="pathway">
    <text evidence="5">Cofactor biosynthesis; coenzyme A biosynthesis; CoA from (R)-pantothenate: step 5/5.</text>
</comment>
<dbReference type="SUPFAM" id="SSF52540">
    <property type="entry name" value="P-loop containing nucleoside triphosphate hydrolases"/>
    <property type="match status" value="1"/>
</dbReference>
<dbReference type="InterPro" id="IPR027417">
    <property type="entry name" value="P-loop_NTPase"/>
</dbReference>
<dbReference type="NCBIfam" id="TIGR00152">
    <property type="entry name" value="dephospho-CoA kinase"/>
    <property type="match status" value="1"/>
</dbReference>